<evidence type="ECO:0000259" key="1">
    <source>
        <dbReference type="Pfam" id="PF14355"/>
    </source>
</evidence>
<dbReference type="AlphaFoldDB" id="A0A6G8KTN2"/>
<dbReference type="Proteomes" id="UP000501518">
    <property type="component" value="Chromosome"/>
</dbReference>
<gene>
    <name evidence="2" type="ORF">EW640_01700</name>
</gene>
<dbReference type="Pfam" id="PF14355">
    <property type="entry name" value="Abi_C"/>
    <property type="match status" value="1"/>
</dbReference>
<organism evidence="2 3">
    <name type="scientific">Brevibacterium luteolum</name>
    <dbReference type="NCBI Taxonomy" id="199591"/>
    <lineage>
        <taxon>Bacteria</taxon>
        <taxon>Bacillati</taxon>
        <taxon>Actinomycetota</taxon>
        <taxon>Actinomycetes</taxon>
        <taxon>Micrococcales</taxon>
        <taxon>Brevibacteriaceae</taxon>
        <taxon>Brevibacterium</taxon>
    </lineage>
</organism>
<reference evidence="2 3" key="1">
    <citation type="submission" date="2019-02" db="EMBL/GenBank/DDBJ databases">
        <title>Complete Genome Sequence and Methylome Analysis of Brevibacterium luteolum NEB1784.</title>
        <authorList>
            <person name="Fomenkov A."/>
            <person name="Roberts R.J."/>
        </authorList>
    </citation>
    <scope>NUCLEOTIDE SEQUENCE [LARGE SCALE GENOMIC DNA]</scope>
    <source>
        <strain evidence="2 3">NEB1784</strain>
    </source>
</reference>
<dbReference type="InterPro" id="IPR026001">
    <property type="entry name" value="Abi-like_C"/>
</dbReference>
<name>A0A6G8KTN2_9MICO</name>
<evidence type="ECO:0000313" key="3">
    <source>
        <dbReference type="Proteomes" id="UP000501518"/>
    </source>
</evidence>
<proteinExistence type="predicted"/>
<accession>A0A6G8KTN2</accession>
<evidence type="ECO:0000313" key="2">
    <source>
        <dbReference type="EMBL" id="QIN28139.1"/>
    </source>
</evidence>
<sequence>MAVMASCTCRSISAKSVRRKRMMPPYTRMQQPRGDMTEHTPQELVGRRTRTAVRELMSDTVLRRITEMWESEGFSPPPDIEPVGGQRVTLFEAYIRQVDWSSRSEAEGALRVFQDALTDVFALWAGDDQYRERAIMNVRRAVSRDGLEIDDEWLIRIPHRAELNPSSLASLKDPSAILQGLERLSAALPADPELAIGGAKELMESTAKVALIETGRTETSLPKADFTKLVNEASDALGLLPEKGKDLPDSRQAIRQILNGARQIATGLAEFRNSFGTGHGPARRRTGLSDRHARLAVNAATLWCELILDTLADSQAPWRSTLPSGSSQ</sequence>
<dbReference type="KEGG" id="blut:EW640_01700"/>
<dbReference type="EMBL" id="CP035810">
    <property type="protein sequence ID" value="QIN28139.1"/>
    <property type="molecule type" value="Genomic_DNA"/>
</dbReference>
<feature type="domain" description="Abortive infection protein-like C-terminal" evidence="1">
    <location>
        <begin position="228"/>
        <end position="309"/>
    </location>
</feature>
<protein>
    <recommendedName>
        <fullName evidence="1">Abortive infection protein-like C-terminal domain-containing protein</fullName>
    </recommendedName>
</protein>